<dbReference type="HAMAP" id="MF_00641">
    <property type="entry name" value="Malate_synth_G"/>
    <property type="match status" value="1"/>
</dbReference>
<feature type="binding site" evidence="11">
    <location>
        <position position="429"/>
    </location>
    <ligand>
        <name>Mg(2+)</name>
        <dbReference type="ChEBI" id="CHEBI:18420"/>
    </ligand>
</feature>
<feature type="modified residue" description="Cysteine sulfenic acid (-SOH)" evidence="11">
    <location>
        <position position="614"/>
    </location>
</feature>
<evidence type="ECO:0000256" key="13">
    <source>
        <dbReference type="PIRSR" id="PIRSR601465-50"/>
    </source>
</evidence>
<evidence type="ECO:0000259" key="18">
    <source>
        <dbReference type="Pfam" id="PF20659"/>
    </source>
</evidence>
<evidence type="ECO:0000256" key="4">
    <source>
        <dbReference type="ARBA" id="ARBA00022532"/>
    </source>
</evidence>
<dbReference type="PANTHER" id="PTHR42739">
    <property type="entry name" value="MALATE SYNTHASE G"/>
    <property type="match status" value="1"/>
</dbReference>
<accession>A0A6P1C950</accession>
<feature type="binding site" evidence="11">
    <location>
        <position position="337"/>
    </location>
    <ligand>
        <name>glyoxylate</name>
        <dbReference type="ChEBI" id="CHEBI:36655"/>
    </ligand>
</feature>
<evidence type="ECO:0000256" key="1">
    <source>
        <dbReference type="ARBA" id="ARBA00001946"/>
    </source>
</evidence>
<sequence length="723" mass="79079">MSRIEKHGLQIEQVLYDFLVKEALPGSGADAEAFFAGFSKIVHDLAPRNRELLAKRDRMQEALDDWYRKNGAPVDLAAYEAFLREIGYIVPEGPAFTISTANVDPEISETAGPQLVVPVMNARYALNAANARWGSLYDALYGTDAIPETDGAEKGRGYNPKRGEKVIAWVRDFLDSAVPLTGASWKDVTGLAVKDGALAVTTDGGAVKLADGSHFAGYLGDATTPTHILLQQNGIHIEIVIDTTTAIGKSDPAGISDVRLESAITTIMDCEDSIAAVDAEDKAEVYRNWLGLMKGDLTEEVVKGDKTFTRRLNPDVVYTAPDGSTFDLHCRSLMLVRNVGHLMTNPAILDRDGNEVPEGIMDAAITGLIALYDIGPNGRRKNSRTGSMYVVKPKMHGPEEVAFAVDIFSQVEDLLGMPRNTIKMGIMDEERRTTVNLKEAIRAARERVVFINTGFLDRTGDEIHSSMEAGPMIRKGDMKQAAWIGAYENWNVDVGLECGLSGHAQIGKGMWAMPDLMAAMLEQKIAHPKAGANTAWVPSPTAATLHATHYHRVNVADVQKSLKSRARAKLSDILSVPVASRPNWTPEEIQREIDNNSQGILGYVVRWVDQGVGCSKVPDINNVGLMEDRATLRISAQHMANWLHHKVISQAQIVETMKRMAAVVDQQNADDPNYIPMAGNFDGSVAFQAALDLVLKGREQPNGYTEPVLHRRRIELKAKQAGL</sequence>
<evidence type="ECO:0000256" key="9">
    <source>
        <dbReference type="ARBA" id="ARBA00047918"/>
    </source>
</evidence>
<dbReference type="EMBL" id="JACHBF010000018">
    <property type="protein sequence ID" value="MBB6494542.1"/>
    <property type="molecule type" value="Genomic_DNA"/>
</dbReference>
<dbReference type="GO" id="GO:0006097">
    <property type="term" value="P:glyoxylate cycle"/>
    <property type="evidence" value="ECO:0007669"/>
    <property type="project" value="UniProtKB-UniRule"/>
</dbReference>
<reference evidence="19 22" key="2">
    <citation type="submission" date="2020-08" db="EMBL/GenBank/DDBJ databases">
        <title>Genomic Encyclopedia of Type Strains, Phase IV (KMG-V): Genome sequencing to study the core and pangenomes of soil and plant-associated prokaryotes.</title>
        <authorList>
            <person name="Whitman W."/>
        </authorList>
    </citation>
    <scope>NUCLEOTIDE SEQUENCE [LARGE SCALE GENOMIC DNA]</scope>
    <source>
        <strain evidence="19 22">SEMIA 4059</strain>
    </source>
</reference>
<dbReference type="GO" id="GO:0004474">
    <property type="term" value="F:malate synthase activity"/>
    <property type="evidence" value="ECO:0007669"/>
    <property type="project" value="UniProtKB-UniRule"/>
</dbReference>
<feature type="binding site" evidence="11">
    <location>
        <position position="273"/>
    </location>
    <ligand>
        <name>acetyl-CoA</name>
        <dbReference type="ChEBI" id="CHEBI:57288"/>
    </ligand>
</feature>
<keyword evidence="7 11" id="KW-0460">Magnesium</keyword>
<keyword evidence="8 11" id="KW-0558">Oxidation</keyword>
<evidence type="ECO:0000313" key="20">
    <source>
        <dbReference type="EMBL" id="NEV12682.1"/>
    </source>
</evidence>
<keyword evidence="2 11" id="KW-0329">Glyoxylate bypass</keyword>
<keyword evidence="5 11" id="KW-0808">Transferase</keyword>
<protein>
    <recommendedName>
        <fullName evidence="11 12">Malate synthase G</fullName>
        <ecNumber evidence="11 12">2.3.3.9</ecNumber>
    </recommendedName>
</protein>
<evidence type="ECO:0000259" key="16">
    <source>
        <dbReference type="Pfam" id="PF20656"/>
    </source>
</evidence>
<feature type="active site" description="Proton donor" evidence="11 13">
    <location>
        <position position="628"/>
    </location>
</feature>
<dbReference type="Gene3D" id="3.20.20.360">
    <property type="entry name" value="Malate synthase, domain 3"/>
    <property type="match status" value="2"/>
</dbReference>
<feature type="binding site" evidence="11">
    <location>
        <begin position="123"/>
        <end position="124"/>
    </location>
    <ligand>
        <name>acetyl-CoA</name>
        <dbReference type="ChEBI" id="CHEBI:57288"/>
    </ligand>
</feature>
<keyword evidence="3 11" id="KW-0963">Cytoplasm</keyword>
<comment type="similarity">
    <text evidence="11 14">Belongs to the malate synthase family. GlcB subfamily.</text>
</comment>
<feature type="domain" description="Malate synthase G alpha-beta insertion" evidence="17">
    <location>
        <begin position="158"/>
        <end position="231"/>
    </location>
</feature>
<dbReference type="Pfam" id="PF20656">
    <property type="entry name" value="MS_N"/>
    <property type="match status" value="1"/>
</dbReference>
<dbReference type="InterPro" id="IPR001465">
    <property type="entry name" value="Malate_synthase_TIM"/>
</dbReference>
<dbReference type="InterPro" id="IPR044856">
    <property type="entry name" value="Malate_synth_C_sf"/>
</dbReference>
<evidence type="ECO:0000256" key="8">
    <source>
        <dbReference type="ARBA" id="ARBA00023097"/>
    </source>
</evidence>
<dbReference type="Pfam" id="PF20659">
    <property type="entry name" value="MS_C"/>
    <property type="match status" value="1"/>
</dbReference>
<evidence type="ECO:0000256" key="7">
    <source>
        <dbReference type="ARBA" id="ARBA00022842"/>
    </source>
</evidence>
<proteinExistence type="inferred from homology"/>
<dbReference type="GO" id="GO:0006099">
    <property type="term" value="P:tricarboxylic acid cycle"/>
    <property type="evidence" value="ECO:0007669"/>
    <property type="project" value="UniProtKB-KW"/>
</dbReference>
<comment type="subunit">
    <text evidence="11">Monomer.</text>
</comment>
<feature type="binding site" evidence="11">
    <location>
        <position position="538"/>
    </location>
    <ligand>
        <name>acetyl-CoA</name>
        <dbReference type="ChEBI" id="CHEBI:57288"/>
    </ligand>
</feature>
<feature type="binding site" evidence="11">
    <location>
        <position position="116"/>
    </location>
    <ligand>
        <name>acetyl-CoA</name>
        <dbReference type="ChEBI" id="CHEBI:57288"/>
    </ligand>
</feature>
<dbReference type="EC" id="2.3.3.9" evidence="11 12"/>
<evidence type="ECO:0000256" key="5">
    <source>
        <dbReference type="ARBA" id="ARBA00022679"/>
    </source>
</evidence>
<evidence type="ECO:0000313" key="21">
    <source>
        <dbReference type="Proteomes" id="UP000471190"/>
    </source>
</evidence>
<dbReference type="FunFam" id="3.20.20.360:FF:000002">
    <property type="entry name" value="Malate synthase G"/>
    <property type="match status" value="1"/>
</dbReference>
<evidence type="ECO:0000256" key="2">
    <source>
        <dbReference type="ARBA" id="ARBA00022435"/>
    </source>
</evidence>
<evidence type="ECO:0000256" key="6">
    <source>
        <dbReference type="ARBA" id="ARBA00022723"/>
    </source>
</evidence>
<dbReference type="Proteomes" id="UP000471190">
    <property type="component" value="Unassembled WGS sequence"/>
</dbReference>
<dbReference type="Pfam" id="PF01274">
    <property type="entry name" value="MS_TIM-barrel"/>
    <property type="match status" value="1"/>
</dbReference>
<dbReference type="InterPro" id="IPR048357">
    <property type="entry name" value="MSG_insertion"/>
</dbReference>
<evidence type="ECO:0000259" key="17">
    <source>
        <dbReference type="Pfam" id="PF20658"/>
    </source>
</evidence>
<dbReference type="GO" id="GO:0009436">
    <property type="term" value="P:glyoxylate catabolic process"/>
    <property type="evidence" value="ECO:0007669"/>
    <property type="project" value="TreeGrafter"/>
</dbReference>
<dbReference type="InterPro" id="IPR046363">
    <property type="entry name" value="MS_N_TIM-barrel_dom"/>
</dbReference>
<evidence type="ECO:0000256" key="3">
    <source>
        <dbReference type="ARBA" id="ARBA00022490"/>
    </source>
</evidence>
<evidence type="ECO:0000256" key="14">
    <source>
        <dbReference type="RuleBase" id="RU003572"/>
    </source>
</evidence>
<feature type="active site" description="Proton acceptor" evidence="11 13">
    <location>
        <position position="337"/>
    </location>
</feature>
<evidence type="ECO:0000256" key="10">
    <source>
        <dbReference type="ARBA" id="ARBA00054368"/>
    </source>
</evidence>
<dbReference type="GO" id="GO:0000287">
    <property type="term" value="F:magnesium ion binding"/>
    <property type="evidence" value="ECO:0007669"/>
    <property type="project" value="TreeGrafter"/>
</dbReference>
<dbReference type="Gene3D" id="1.20.1220.12">
    <property type="entry name" value="Malate synthase, domain III"/>
    <property type="match status" value="1"/>
</dbReference>
<gene>
    <name evidence="11" type="primary">glcB</name>
    <name evidence="19" type="ORF">GGD45_004986</name>
    <name evidence="20" type="ORF">GXW80_16940</name>
</gene>
<comment type="function">
    <text evidence="10 11">Involved in the glycolate utilization. Catalyzes the condensation and subsequent hydrolysis of acetyl-coenzyme A (acetyl-CoA) and glyoxylate to form malate and CoA.</text>
</comment>
<dbReference type="InterPro" id="IPR048355">
    <property type="entry name" value="MS_C"/>
</dbReference>
<comment type="pathway">
    <text evidence="11 14">Carbohydrate metabolism; glyoxylate cycle; (S)-malate from isocitrate: step 2/2.</text>
</comment>
<feature type="binding site" evidence="11">
    <location>
        <position position="310"/>
    </location>
    <ligand>
        <name>acetyl-CoA</name>
        <dbReference type="ChEBI" id="CHEBI:57288"/>
    </ligand>
</feature>
<feature type="domain" description="Malate synthase C-terminal" evidence="18">
    <location>
        <begin position="588"/>
        <end position="677"/>
    </location>
</feature>
<dbReference type="GO" id="GO:0005829">
    <property type="term" value="C:cytosol"/>
    <property type="evidence" value="ECO:0007669"/>
    <property type="project" value="TreeGrafter"/>
</dbReference>
<dbReference type="PANTHER" id="PTHR42739:SF1">
    <property type="entry name" value="MALATE SYNTHASE G"/>
    <property type="match status" value="1"/>
</dbReference>
<comment type="caution">
    <text evidence="20">The sequence shown here is derived from an EMBL/GenBank/DDBJ whole genome shotgun (WGS) entry which is preliminary data.</text>
</comment>
<feature type="binding site" evidence="11">
    <location>
        <position position="429"/>
    </location>
    <ligand>
        <name>glyoxylate</name>
        <dbReference type="ChEBI" id="CHEBI:36655"/>
    </ligand>
</feature>
<reference evidence="20 21" key="1">
    <citation type="submission" date="2020-02" db="EMBL/GenBank/DDBJ databases">
        <title>Draft genome sequence of Rhizobium tropici.</title>
        <authorList>
            <person name="Khayi S."/>
            <person name="Jemo M."/>
        </authorList>
    </citation>
    <scope>NUCLEOTIDE SEQUENCE [LARGE SCALE GENOMIC DNA]</scope>
    <source>
        <strain evidence="20 21">A12</strain>
    </source>
</reference>
<organism evidence="20 21">
    <name type="scientific">Rhizobium tropici</name>
    <dbReference type="NCBI Taxonomy" id="398"/>
    <lineage>
        <taxon>Bacteria</taxon>
        <taxon>Pseudomonadati</taxon>
        <taxon>Pseudomonadota</taxon>
        <taxon>Alphaproteobacteria</taxon>
        <taxon>Hyphomicrobiales</taxon>
        <taxon>Rhizobiaceae</taxon>
        <taxon>Rhizobium/Agrobacterium group</taxon>
        <taxon>Rhizobium</taxon>
    </lineage>
</organism>
<evidence type="ECO:0000256" key="12">
    <source>
        <dbReference type="NCBIfam" id="TIGR01345"/>
    </source>
</evidence>
<feature type="domain" description="Malate synthase N-terminal" evidence="16">
    <location>
        <begin position="15"/>
        <end position="73"/>
    </location>
</feature>
<evidence type="ECO:0000259" key="15">
    <source>
        <dbReference type="Pfam" id="PF01274"/>
    </source>
</evidence>
<feature type="domain" description="Malate synthase TIM barrel" evidence="15">
    <location>
        <begin position="334"/>
        <end position="569"/>
    </location>
</feature>
<keyword evidence="6 11" id="KW-0479">Metal-binding</keyword>
<dbReference type="Pfam" id="PF20658">
    <property type="entry name" value="MSG_insertion"/>
    <property type="match status" value="1"/>
</dbReference>
<dbReference type="SUPFAM" id="SSF51645">
    <property type="entry name" value="Malate synthase G"/>
    <property type="match status" value="1"/>
</dbReference>
<dbReference type="CDD" id="cd00728">
    <property type="entry name" value="malate_synt_G"/>
    <property type="match status" value="1"/>
</dbReference>
<comment type="caution">
    <text evidence="11">Lacks conserved residue(s) required for the propagation of feature annotation.</text>
</comment>
<comment type="catalytic activity">
    <reaction evidence="9 11 14">
        <text>glyoxylate + acetyl-CoA + H2O = (S)-malate + CoA + H(+)</text>
        <dbReference type="Rhea" id="RHEA:18181"/>
        <dbReference type="ChEBI" id="CHEBI:15377"/>
        <dbReference type="ChEBI" id="CHEBI:15378"/>
        <dbReference type="ChEBI" id="CHEBI:15589"/>
        <dbReference type="ChEBI" id="CHEBI:36655"/>
        <dbReference type="ChEBI" id="CHEBI:57287"/>
        <dbReference type="ChEBI" id="CHEBI:57288"/>
        <dbReference type="EC" id="2.3.3.9"/>
    </reaction>
</comment>
<comment type="cofactor">
    <cofactor evidence="1 11">
        <name>Mg(2+)</name>
        <dbReference type="ChEBI" id="CHEBI:18420"/>
    </cofactor>
</comment>
<dbReference type="InterPro" id="IPR048356">
    <property type="entry name" value="MS_N"/>
</dbReference>
<evidence type="ECO:0000313" key="19">
    <source>
        <dbReference type="EMBL" id="MBB6494542.1"/>
    </source>
</evidence>
<dbReference type="UniPathway" id="UPA00703">
    <property type="reaction ID" value="UER00720"/>
</dbReference>
<keyword evidence="20" id="KW-0012">Acyltransferase</keyword>
<keyword evidence="22" id="KW-1185">Reference proteome</keyword>
<dbReference type="InterPro" id="IPR006253">
    <property type="entry name" value="Malate_synthG"/>
</dbReference>
<evidence type="ECO:0000256" key="11">
    <source>
        <dbReference type="HAMAP-Rule" id="MF_00641"/>
    </source>
</evidence>
<dbReference type="AlphaFoldDB" id="A0A6P1C950"/>
<dbReference type="RefSeq" id="WP_015338221.1">
    <property type="nucleotide sequence ID" value="NZ_JAADZA010000018.1"/>
</dbReference>
<dbReference type="Proteomes" id="UP000526625">
    <property type="component" value="Unassembled WGS sequence"/>
</dbReference>
<dbReference type="InterPro" id="IPR011076">
    <property type="entry name" value="Malate_synth_sf"/>
</dbReference>
<dbReference type="NCBIfam" id="NF002825">
    <property type="entry name" value="PRK02999.1"/>
    <property type="match status" value="1"/>
</dbReference>
<dbReference type="NCBIfam" id="TIGR01345">
    <property type="entry name" value="malate_syn_G"/>
    <property type="match status" value="1"/>
</dbReference>
<feature type="binding site" evidence="11">
    <location>
        <position position="457"/>
    </location>
    <ligand>
        <name>Mg(2+)</name>
        <dbReference type="ChEBI" id="CHEBI:18420"/>
    </ligand>
</feature>
<keyword evidence="4 11" id="KW-0816">Tricarboxylic acid cycle</keyword>
<name>A0A6P1C950_RHITR</name>
<comment type="subcellular location">
    <subcellularLocation>
        <location evidence="11 14">Cytoplasm</location>
    </subcellularLocation>
</comment>
<evidence type="ECO:0000313" key="22">
    <source>
        <dbReference type="Proteomes" id="UP000526625"/>
    </source>
</evidence>
<feature type="binding site" evidence="11">
    <location>
        <begin position="454"/>
        <end position="457"/>
    </location>
    <ligand>
        <name>glyoxylate</name>
        <dbReference type="ChEBI" id="CHEBI:36655"/>
    </ligand>
</feature>
<dbReference type="EMBL" id="JAADZA010000018">
    <property type="protein sequence ID" value="NEV12682.1"/>
    <property type="molecule type" value="Genomic_DNA"/>
</dbReference>